<name>A0ABT4BE43_9ACTN</name>
<protein>
    <recommendedName>
        <fullName evidence="3">Flagellar protein FliT</fullName>
    </recommendedName>
</protein>
<proteinExistence type="predicted"/>
<evidence type="ECO:0000313" key="1">
    <source>
        <dbReference type="EMBL" id="MCY1144791.1"/>
    </source>
</evidence>
<evidence type="ECO:0000313" key="2">
    <source>
        <dbReference type="Proteomes" id="UP001151002"/>
    </source>
</evidence>
<reference evidence="1" key="1">
    <citation type="submission" date="2022-11" db="EMBL/GenBank/DDBJ databases">
        <authorList>
            <person name="Somphong A."/>
            <person name="Phongsopitanun W."/>
        </authorList>
    </citation>
    <scope>NUCLEOTIDE SEQUENCE</scope>
    <source>
        <strain evidence="1">Pm04-4</strain>
    </source>
</reference>
<organism evidence="1 2">
    <name type="scientific">Paractinoplanes pyxinae</name>
    <dbReference type="NCBI Taxonomy" id="2997416"/>
    <lineage>
        <taxon>Bacteria</taxon>
        <taxon>Bacillati</taxon>
        <taxon>Actinomycetota</taxon>
        <taxon>Actinomycetes</taxon>
        <taxon>Micromonosporales</taxon>
        <taxon>Micromonosporaceae</taxon>
        <taxon>Paractinoplanes</taxon>
    </lineage>
</organism>
<accession>A0ABT4BE43</accession>
<comment type="caution">
    <text evidence="1">The sequence shown here is derived from an EMBL/GenBank/DDBJ whole genome shotgun (WGS) entry which is preliminary data.</text>
</comment>
<dbReference type="EMBL" id="JAPNTZ010000022">
    <property type="protein sequence ID" value="MCY1144791.1"/>
    <property type="molecule type" value="Genomic_DNA"/>
</dbReference>
<dbReference type="RefSeq" id="WP_267569388.1">
    <property type="nucleotide sequence ID" value="NZ_JAPNTZ010000022.1"/>
</dbReference>
<keyword evidence="2" id="KW-1185">Reference proteome</keyword>
<dbReference type="Proteomes" id="UP001151002">
    <property type="component" value="Unassembled WGS sequence"/>
</dbReference>
<evidence type="ECO:0008006" key="3">
    <source>
        <dbReference type="Google" id="ProtNLM"/>
    </source>
</evidence>
<sequence>MSGDWRNAWSAALDELELDVASIEAMLDDEHRHAETPPASLWKPPTELGALPLELRPRADEILTRQLKAAEEIARRMTATRQQMSMTTKIETGEAVKRPVYVDRAM</sequence>
<gene>
    <name evidence="1" type="ORF">OWR29_42910</name>
</gene>